<sequence>MGVVVVVPGQAEPWMVSNRAFAMLVDVATELVEDPADEDVMAGAAANHGLFLDSLDQPQRNRVAAALANAAAQLRSRLLGQRQVDGWSLSLASSLPVLEMWLEGLVEEAEEATAHPRTSHDRAERGYLSGTLCRSA</sequence>
<name>A0A4R6JF69_9ACTN</name>
<evidence type="ECO:0000313" key="1">
    <source>
        <dbReference type="EMBL" id="TDO33215.1"/>
    </source>
</evidence>
<dbReference type="AlphaFoldDB" id="A0A4R6JF69"/>
<comment type="caution">
    <text evidence="1">The sequence shown here is derived from an EMBL/GenBank/DDBJ whole genome shotgun (WGS) entry which is preliminary data.</text>
</comment>
<gene>
    <name evidence="1" type="ORF">EV643_13313</name>
</gene>
<organism evidence="1 2">
    <name type="scientific">Kribbella caucasensis</name>
    <dbReference type="NCBI Taxonomy" id="2512215"/>
    <lineage>
        <taxon>Bacteria</taxon>
        <taxon>Bacillati</taxon>
        <taxon>Actinomycetota</taxon>
        <taxon>Actinomycetes</taxon>
        <taxon>Propionibacteriales</taxon>
        <taxon>Kribbellaceae</taxon>
        <taxon>Kribbella</taxon>
    </lineage>
</organism>
<accession>A0A4R6JF69</accession>
<reference evidence="1 2" key="1">
    <citation type="submission" date="2019-03" db="EMBL/GenBank/DDBJ databases">
        <title>Genomic Encyclopedia of Type Strains, Phase III (KMG-III): the genomes of soil and plant-associated and newly described type strains.</title>
        <authorList>
            <person name="Whitman W."/>
        </authorList>
    </citation>
    <scope>NUCLEOTIDE SEQUENCE [LARGE SCALE GENOMIC DNA]</scope>
    <source>
        <strain evidence="1 2">VKM Ac-2527</strain>
    </source>
</reference>
<keyword evidence="2" id="KW-1185">Reference proteome</keyword>
<protein>
    <submittedName>
        <fullName evidence="1">Uncharacterized protein</fullName>
    </submittedName>
</protein>
<evidence type="ECO:0000313" key="2">
    <source>
        <dbReference type="Proteomes" id="UP000295388"/>
    </source>
</evidence>
<proteinExistence type="predicted"/>
<dbReference type="Proteomes" id="UP000295388">
    <property type="component" value="Unassembled WGS sequence"/>
</dbReference>
<dbReference type="EMBL" id="SNWQ01000033">
    <property type="protein sequence ID" value="TDO33215.1"/>
    <property type="molecule type" value="Genomic_DNA"/>
</dbReference>